<gene>
    <name evidence="8" type="ORF">IQ229_07095</name>
</gene>
<dbReference type="SMART" id="SM00825">
    <property type="entry name" value="PKS_KS"/>
    <property type="match status" value="1"/>
</dbReference>
<feature type="region of interest" description="Disordered" evidence="5">
    <location>
        <begin position="1601"/>
        <end position="1628"/>
    </location>
</feature>
<dbReference type="Pfam" id="PF00550">
    <property type="entry name" value="PP-binding"/>
    <property type="match status" value="1"/>
</dbReference>
<evidence type="ECO:0000256" key="2">
    <source>
        <dbReference type="ARBA" id="ARBA00022553"/>
    </source>
</evidence>
<dbReference type="RefSeq" id="WP_194042479.1">
    <property type="nucleotide sequence ID" value="NZ_JADEXF010000168.1"/>
</dbReference>
<protein>
    <submittedName>
        <fullName evidence="8">Aminotransferase class III-fold pyridoxal phosphate-dependent enzyme</fullName>
    </submittedName>
</protein>
<keyword evidence="2" id="KW-0597">Phosphoprotein</keyword>
<keyword evidence="3" id="KW-0808">Transferase</keyword>
<dbReference type="SUPFAM" id="SSF53901">
    <property type="entry name" value="Thiolase-like"/>
    <property type="match status" value="1"/>
</dbReference>
<dbReference type="SUPFAM" id="SSF55048">
    <property type="entry name" value="Probable ACP-binding domain of malonyl-CoA ACP transacylase"/>
    <property type="match status" value="1"/>
</dbReference>
<feature type="compositionally biased region" description="Polar residues" evidence="5">
    <location>
        <begin position="1098"/>
        <end position="1127"/>
    </location>
</feature>
<dbReference type="Gene3D" id="3.90.1150.10">
    <property type="entry name" value="Aspartate Aminotransferase, domain 1"/>
    <property type="match status" value="1"/>
</dbReference>
<dbReference type="Pfam" id="PF00698">
    <property type="entry name" value="Acyl_transf_1"/>
    <property type="match status" value="1"/>
</dbReference>
<dbReference type="InterPro" id="IPR014043">
    <property type="entry name" value="Acyl_transferase_dom"/>
</dbReference>
<dbReference type="InterPro" id="IPR009081">
    <property type="entry name" value="PP-bd_ACP"/>
</dbReference>
<dbReference type="InterPro" id="IPR020841">
    <property type="entry name" value="PKS_Beta-ketoAc_synthase_dom"/>
</dbReference>
<keyword evidence="8" id="KW-0032">Aminotransferase</keyword>
<dbReference type="Gene3D" id="3.40.640.10">
    <property type="entry name" value="Type I PLP-dependent aspartate aminotransferase-like (Major domain)"/>
    <property type="match status" value="1"/>
</dbReference>
<dbReference type="SUPFAM" id="SSF53383">
    <property type="entry name" value="PLP-dependent transferases"/>
    <property type="match status" value="1"/>
</dbReference>
<evidence type="ECO:0000256" key="1">
    <source>
        <dbReference type="ARBA" id="ARBA00022450"/>
    </source>
</evidence>
<accession>A0ABR9TWE0</accession>
<dbReference type="InterPro" id="IPR015424">
    <property type="entry name" value="PyrdxlP-dep_Trfase"/>
</dbReference>
<reference evidence="8 9" key="1">
    <citation type="submission" date="2020-10" db="EMBL/GenBank/DDBJ databases">
        <authorList>
            <person name="Castelo-Branco R."/>
            <person name="Eusebio N."/>
            <person name="Adriana R."/>
            <person name="Vieira A."/>
            <person name="Brugerolle De Fraissinette N."/>
            <person name="Rezende De Castro R."/>
            <person name="Schneider M.P."/>
            <person name="Vasconcelos V."/>
            <person name="Leao P.N."/>
        </authorList>
    </citation>
    <scope>NUCLEOTIDE SEQUENCE [LARGE SCALE GENOMIC DNA]</scope>
    <source>
        <strain evidence="8 9">LEGE 07299</strain>
    </source>
</reference>
<proteinExistence type="predicted"/>
<name>A0ABR9TWE0_9NOSO</name>
<dbReference type="Gene3D" id="3.40.47.10">
    <property type="match status" value="1"/>
</dbReference>
<dbReference type="EMBL" id="JADEXF010000168">
    <property type="protein sequence ID" value="MBE9104716.1"/>
    <property type="molecule type" value="Genomic_DNA"/>
</dbReference>
<feature type="domain" description="Ketosynthase family 3 (KS3)" evidence="7">
    <location>
        <begin position="13"/>
        <end position="439"/>
    </location>
</feature>
<evidence type="ECO:0000313" key="9">
    <source>
        <dbReference type="Proteomes" id="UP000647836"/>
    </source>
</evidence>
<dbReference type="PROSITE" id="PS00600">
    <property type="entry name" value="AA_TRANSFER_CLASS_3"/>
    <property type="match status" value="1"/>
</dbReference>
<organism evidence="8 9">
    <name type="scientific">Nostoc cf. edaphicum LEGE 07299</name>
    <dbReference type="NCBI Taxonomy" id="2777974"/>
    <lineage>
        <taxon>Bacteria</taxon>
        <taxon>Bacillati</taxon>
        <taxon>Cyanobacteriota</taxon>
        <taxon>Cyanophyceae</taxon>
        <taxon>Nostocales</taxon>
        <taxon>Nostocaceae</taxon>
        <taxon>Nostoc</taxon>
    </lineage>
</organism>
<keyword evidence="1" id="KW-0596">Phosphopantetheine</keyword>
<dbReference type="Pfam" id="PF00109">
    <property type="entry name" value="ketoacyl-synt"/>
    <property type="match status" value="1"/>
</dbReference>
<dbReference type="Gene3D" id="1.10.1200.10">
    <property type="entry name" value="ACP-like"/>
    <property type="match status" value="1"/>
</dbReference>
<feature type="domain" description="Carrier" evidence="6">
    <location>
        <begin position="924"/>
        <end position="1002"/>
    </location>
</feature>
<keyword evidence="4" id="KW-0663">Pyridoxal phosphate</keyword>
<dbReference type="Proteomes" id="UP000647836">
    <property type="component" value="Unassembled WGS sequence"/>
</dbReference>
<dbReference type="InterPro" id="IPR049704">
    <property type="entry name" value="Aminotrans_3_PPA_site"/>
</dbReference>
<evidence type="ECO:0000313" key="8">
    <source>
        <dbReference type="EMBL" id="MBE9104716.1"/>
    </source>
</evidence>
<dbReference type="Gene3D" id="3.40.366.10">
    <property type="entry name" value="Malonyl-Coenzyme A Acyl Carrier Protein, domain 2"/>
    <property type="match status" value="1"/>
</dbReference>
<dbReference type="InterPro" id="IPR016035">
    <property type="entry name" value="Acyl_Trfase/lysoPLipase"/>
</dbReference>
<dbReference type="InterPro" id="IPR018201">
    <property type="entry name" value="Ketoacyl_synth_AS"/>
</dbReference>
<dbReference type="SUPFAM" id="SSF47336">
    <property type="entry name" value="ACP-like"/>
    <property type="match status" value="1"/>
</dbReference>
<dbReference type="InterPro" id="IPR016039">
    <property type="entry name" value="Thiolase-like"/>
</dbReference>
<dbReference type="Pfam" id="PF22621">
    <property type="entry name" value="CurL-like_PKS_C"/>
    <property type="match status" value="1"/>
</dbReference>
<dbReference type="Gene3D" id="3.30.70.250">
    <property type="entry name" value="Malonyl-CoA ACP transacylase, ACP-binding"/>
    <property type="match status" value="1"/>
</dbReference>
<evidence type="ECO:0000259" key="6">
    <source>
        <dbReference type="PROSITE" id="PS50075"/>
    </source>
</evidence>
<dbReference type="InterPro" id="IPR015421">
    <property type="entry name" value="PyrdxlP-dep_Trfase_major"/>
</dbReference>
<dbReference type="InterPro" id="IPR050091">
    <property type="entry name" value="PKS_NRPS_Biosynth_Enz"/>
</dbReference>
<evidence type="ECO:0000256" key="5">
    <source>
        <dbReference type="SAM" id="MobiDB-lite"/>
    </source>
</evidence>
<dbReference type="InterPro" id="IPR005814">
    <property type="entry name" value="Aminotrans_3"/>
</dbReference>
<dbReference type="SMART" id="SM00827">
    <property type="entry name" value="PKS_AT"/>
    <property type="match status" value="1"/>
</dbReference>
<dbReference type="GO" id="GO:0008483">
    <property type="term" value="F:transaminase activity"/>
    <property type="evidence" value="ECO:0007669"/>
    <property type="project" value="UniProtKB-KW"/>
</dbReference>
<dbReference type="PANTHER" id="PTHR43775">
    <property type="entry name" value="FATTY ACID SYNTHASE"/>
    <property type="match status" value="1"/>
</dbReference>
<dbReference type="InterPro" id="IPR016036">
    <property type="entry name" value="Malonyl_transacylase_ACP-bd"/>
</dbReference>
<dbReference type="SUPFAM" id="SSF52151">
    <property type="entry name" value="FabD/lysophospholipase-like"/>
    <property type="match status" value="1"/>
</dbReference>
<dbReference type="PROSITE" id="PS52004">
    <property type="entry name" value="KS3_2"/>
    <property type="match status" value="1"/>
</dbReference>
<dbReference type="PROSITE" id="PS50075">
    <property type="entry name" value="CARRIER"/>
    <property type="match status" value="1"/>
</dbReference>
<dbReference type="PROSITE" id="PS00606">
    <property type="entry name" value="KS3_1"/>
    <property type="match status" value="1"/>
</dbReference>
<dbReference type="InterPro" id="IPR015422">
    <property type="entry name" value="PyrdxlP-dep_Trfase_small"/>
</dbReference>
<dbReference type="InterPro" id="IPR014031">
    <property type="entry name" value="Ketoacyl_synth_C"/>
</dbReference>
<dbReference type="InterPro" id="IPR001227">
    <property type="entry name" value="Ac_transferase_dom_sf"/>
</dbReference>
<dbReference type="CDD" id="cd00833">
    <property type="entry name" value="PKS"/>
    <property type="match status" value="1"/>
</dbReference>
<comment type="caution">
    <text evidence="8">The sequence shown here is derived from an EMBL/GenBank/DDBJ whole genome shotgun (WGS) entry which is preliminary data.</text>
</comment>
<dbReference type="Pfam" id="PF02801">
    <property type="entry name" value="Ketoacyl-synt_C"/>
    <property type="match status" value="1"/>
</dbReference>
<sequence length="1647" mass="179527">MVNMQASDNQDPSDGVAIIGMVGRFPGAENVDEFWRNLCEGLESTTFFQDEELDPSIDPNLCKDPSYVKARGIIPGGETFDAAFFGINPLEAVVMDPQARVFLELVYEALENAGYESESFEGLIGLYAGCGQNTYFANHIAGRMEIVDRIGEFQTMLANEKDFLTTRAAYKLNLKGPAVSVNTACSTSLVAVIQACQALTSYQCDLALSGGVSMTTPQNSGYIAQEGSMLSGDGHCRPFDASAQGTMFNNGAGVVVLKRLEDALNDGDRIYAVIRGSGINNDGADKVSFTAPSVDGQAEAIAMAQAYANFHPETISYIEAHGTATPLGDPIEIEALTQAFRVHTDAKQFCAIGSLKSNVGHLVAAAGVAGLIKTALALHYKKIPPSLNFEAPNPKIDLANSPFYVNTKLAEWSEGETPRRAGVSSFGVGGTNAHIVLEEAPQIQSSGSSRPQQLLLLSAKTSQALEAATANLQQHLQYNAEINLADVAYTLQRGRKSFNYRRSVVCHDLTDAIAALQSLDPNQVNTRHIEIRNPAVVFMFPGQGSQYVNMGLNLYNHEPVFQEAVDECAEMLKPLLGRDLREIIYPAPSDAYGGLRLRETAAISLRQTCFTQPALFVIEYALAQLWQSWGVKPQAMIGHSIGEFVAACIAGIFTLEDALMLVATRGRLMWKLPAGAMLSVRLPAKEVESRLSAELAIAAINGPSLCVISGPTEAIASLQKQLESEEVICRHLHTSHAFHSPMMDSIIAPFAEVVGKVKLSPPQIPFVSTVTADWITAQQATDPMYWATHLRQTVRFAEGVQTLWQQPERLLLEVGPRITTTTLARQQAKDIKQQIAIPSLGDNAENEAEWTALLKAVGQLWLAGVSIDWSNFYQRETRQRIPLPTYPFERQRFWIDPPPHPNRAATPKLLNPQLLENTQIMTTSPQQKLILLLKEIIEETSGLEIASVDDSITFLEMGLDSLSLTQVGLALKKKFQVKVTLRQLLEIYPNLGTLVDFINSALSPETLSALGLTETVADIVPEVPLSEPTPTSTLVVHEVHTNGSNGSAPKISLQPAASSSILENVINQQLQIMSQQLALLGNSSQSVTIPVVPAATSQNNGVKPQNAVSVPPTQTSKESASVETESNGGKKAFGAAARIEKTQTKTLTAQQRTYLDKIIQRYTKRTQKSKEYTQTHRPYLADPRTVSGFNPTMKEMVYPIVASRSSGSKLWDVDGNEYVDLSNGFGLNLFGWSPPFITEAIEAQLKLGMEIGPQTPLVGEVAKLMCELTNFDRAAFCNTGSEAVLGAMRMARTITGRNLIAIFSGAYHGILDEVIVRGTKKLRSIPAAPGIPPEMVENILVVDYDSPESLEILRSRADELAAVMVESVQSRRPEYQPKEFLQQLRDFTEEAGIALIFDEIVTGFRIHPGGAQAHFGIKADIATYGKIVGGGLPIGVIAGKSQYMDALDGGFWQFGDDSVPEVGVTYFAGTFVRHPLALAAAKAVLQHLKQSGPSLQQNLNARTDKFVAELMGYFQQVQAPFTAYNFGSLFMVKSLPEFPYGDLLFYLLRDKGVHTWDHRPCFLTTAHSEADLAFVMAAFKESIAEMQSAGFLSAPPIEVTNRETNNSLRNRPPQPDAKLGRDPQGNPAWYIPDIERPGKYLQVASVF</sequence>
<keyword evidence="9" id="KW-1185">Reference proteome</keyword>
<evidence type="ECO:0000259" key="7">
    <source>
        <dbReference type="PROSITE" id="PS52004"/>
    </source>
</evidence>
<feature type="region of interest" description="Disordered" evidence="5">
    <location>
        <begin position="1098"/>
        <end position="1129"/>
    </location>
</feature>
<evidence type="ECO:0000256" key="3">
    <source>
        <dbReference type="ARBA" id="ARBA00022679"/>
    </source>
</evidence>
<dbReference type="Pfam" id="PF00202">
    <property type="entry name" value="Aminotran_3"/>
    <property type="match status" value="1"/>
</dbReference>
<dbReference type="PANTHER" id="PTHR43775:SF51">
    <property type="entry name" value="INACTIVE PHENOLPHTHIOCEROL SYNTHESIS POLYKETIDE SYNTHASE TYPE I PKS1-RELATED"/>
    <property type="match status" value="1"/>
</dbReference>
<dbReference type="InterPro" id="IPR014030">
    <property type="entry name" value="Ketoacyl_synth_N"/>
</dbReference>
<evidence type="ECO:0000256" key="4">
    <source>
        <dbReference type="ARBA" id="ARBA00022898"/>
    </source>
</evidence>
<dbReference type="Gene3D" id="3.30.70.3290">
    <property type="match status" value="1"/>
</dbReference>
<dbReference type="InterPro" id="IPR036736">
    <property type="entry name" value="ACP-like_sf"/>
</dbReference>